<accession>A0A418VW16</accession>
<dbReference type="Gene3D" id="3.30.565.10">
    <property type="entry name" value="Histidine kinase-like ATPase, C-terminal domain"/>
    <property type="match status" value="1"/>
</dbReference>
<dbReference type="InterPro" id="IPR050482">
    <property type="entry name" value="Sensor_HK_TwoCompSys"/>
</dbReference>
<dbReference type="Gene3D" id="6.10.340.10">
    <property type="match status" value="1"/>
</dbReference>
<keyword evidence="7" id="KW-0418">Kinase</keyword>
<dbReference type="Gene3D" id="1.20.5.1930">
    <property type="match status" value="1"/>
</dbReference>
<feature type="domain" description="HAMP" evidence="12">
    <location>
        <begin position="338"/>
        <end position="390"/>
    </location>
</feature>
<dbReference type="Proteomes" id="UP000283458">
    <property type="component" value="Unassembled WGS sequence"/>
</dbReference>
<dbReference type="GO" id="GO:0046983">
    <property type="term" value="F:protein dimerization activity"/>
    <property type="evidence" value="ECO:0007669"/>
    <property type="project" value="InterPro"/>
</dbReference>
<dbReference type="SUPFAM" id="SSF55874">
    <property type="entry name" value="ATPase domain of HSP90 chaperone/DNA topoisomerase II/histidine kinase"/>
    <property type="match status" value="1"/>
</dbReference>
<dbReference type="InterPro" id="IPR003660">
    <property type="entry name" value="HAMP_dom"/>
</dbReference>
<dbReference type="PANTHER" id="PTHR24421:SF10">
    <property type="entry name" value="NITRATE_NITRITE SENSOR PROTEIN NARQ"/>
    <property type="match status" value="1"/>
</dbReference>
<name>A0A418VW16_9PROT</name>
<evidence type="ECO:0000256" key="2">
    <source>
        <dbReference type="ARBA" id="ARBA00004370"/>
    </source>
</evidence>
<comment type="caution">
    <text evidence="13">The sequence shown here is derived from an EMBL/GenBank/DDBJ whole genome shotgun (WGS) entry which is preliminary data.</text>
</comment>
<dbReference type="Pfam" id="PF02518">
    <property type="entry name" value="HATPase_c"/>
    <property type="match status" value="1"/>
</dbReference>
<dbReference type="Pfam" id="PF07730">
    <property type="entry name" value="HisKA_3"/>
    <property type="match status" value="1"/>
</dbReference>
<evidence type="ECO:0000256" key="6">
    <source>
        <dbReference type="ARBA" id="ARBA00022741"/>
    </source>
</evidence>
<dbReference type="SMART" id="SM00387">
    <property type="entry name" value="HATPase_c"/>
    <property type="match status" value="1"/>
</dbReference>
<keyword evidence="8" id="KW-0067">ATP-binding</keyword>
<dbReference type="CDD" id="cd16917">
    <property type="entry name" value="HATPase_UhpB-NarQ-NarX-like"/>
    <property type="match status" value="1"/>
</dbReference>
<evidence type="ECO:0000313" key="14">
    <source>
        <dbReference type="Proteomes" id="UP000283458"/>
    </source>
</evidence>
<organism evidence="13 14">
    <name type="scientific">Azospirillum cavernae</name>
    <dbReference type="NCBI Taxonomy" id="2320860"/>
    <lineage>
        <taxon>Bacteria</taxon>
        <taxon>Pseudomonadati</taxon>
        <taxon>Pseudomonadota</taxon>
        <taxon>Alphaproteobacteria</taxon>
        <taxon>Rhodospirillales</taxon>
        <taxon>Azospirillaceae</taxon>
        <taxon>Azospirillum</taxon>
    </lineage>
</organism>
<dbReference type="InterPro" id="IPR005467">
    <property type="entry name" value="His_kinase_dom"/>
</dbReference>
<keyword evidence="10" id="KW-1133">Transmembrane helix</keyword>
<dbReference type="GO" id="GO:0005524">
    <property type="term" value="F:ATP binding"/>
    <property type="evidence" value="ECO:0007669"/>
    <property type="project" value="UniProtKB-KW"/>
</dbReference>
<evidence type="ECO:0000256" key="4">
    <source>
        <dbReference type="ARBA" id="ARBA00022553"/>
    </source>
</evidence>
<sequence>MTNVTFERDGRNPPLRPPQRRARRLLRALDPRWRLAAAIGWSIALVSLAVALFVGFWTMRDAREALEREIGLLYATHAQRLIDTIDTNLAGRREWVAASATLIGVRDGDLAGPEADRALTDLKGALGEIEWAGIIDLNGAIVSGTDGVLLGQSVAARPWFTGAFLGPYIGDVHRELLLDRLLPPLRNGEPRRFVDLSAPVRDRAGDIRGVLAVTLGWSWIEALQRGTLATLKDRPGAEVLLLGIDGTVLYGSRQTPRGSRVDLSAHPFGTTHSVDQGLLSGIARSSGFADFPGLGWSVMVREPVATAFRTADRASASIFTAIALGGLVATLASVLIASRIMRRLQAMAEAADDLRAGRTTSFVGPQGRDEAGRIGRSIASLVRTLQQANAGLSDVNEKLDARVEERTREIERLSHETRAAAIVRERLRISRDLHDTVAHTLLGLLTQIRLIRKLVEVDPSRLPDEIRRADEAAQEGLAHARSAVSQLRYSPVRDDGFGPALRRLVAQVQDRTASALALDVAEAAEAMTGQTAETLYRMIEEALRNAVRHANAPSIAVDIAAQEIEPGQTALSVTVRDDGAGFDIETDQANHFGLLGLREQAELIGAALSVTSAPGGGTTVAIKVALPHRPLAERRTQGVDASP</sequence>
<evidence type="ECO:0000256" key="5">
    <source>
        <dbReference type="ARBA" id="ARBA00022679"/>
    </source>
</evidence>
<dbReference type="EMBL" id="QYUL01000002">
    <property type="protein sequence ID" value="RJF81334.1"/>
    <property type="molecule type" value="Genomic_DNA"/>
</dbReference>
<evidence type="ECO:0000259" key="11">
    <source>
        <dbReference type="PROSITE" id="PS50109"/>
    </source>
</evidence>
<dbReference type="GO" id="GO:0000155">
    <property type="term" value="F:phosphorelay sensor kinase activity"/>
    <property type="evidence" value="ECO:0007669"/>
    <property type="project" value="InterPro"/>
</dbReference>
<dbReference type="OrthoDB" id="9778496at2"/>
<evidence type="ECO:0000256" key="10">
    <source>
        <dbReference type="SAM" id="Phobius"/>
    </source>
</evidence>
<evidence type="ECO:0000256" key="9">
    <source>
        <dbReference type="ARBA" id="ARBA00023012"/>
    </source>
</evidence>
<comment type="catalytic activity">
    <reaction evidence="1">
        <text>ATP + protein L-histidine = ADP + protein N-phospho-L-histidine.</text>
        <dbReference type="EC" id="2.7.13.3"/>
    </reaction>
</comment>
<feature type="transmembrane region" description="Helical" evidence="10">
    <location>
        <begin position="318"/>
        <end position="337"/>
    </location>
</feature>
<dbReference type="SMART" id="SM00304">
    <property type="entry name" value="HAMP"/>
    <property type="match status" value="1"/>
</dbReference>
<proteinExistence type="predicted"/>
<dbReference type="Pfam" id="PF00672">
    <property type="entry name" value="HAMP"/>
    <property type="match status" value="1"/>
</dbReference>
<dbReference type="PANTHER" id="PTHR24421">
    <property type="entry name" value="NITRATE/NITRITE SENSOR PROTEIN NARX-RELATED"/>
    <property type="match status" value="1"/>
</dbReference>
<dbReference type="InterPro" id="IPR011712">
    <property type="entry name" value="Sig_transdc_His_kin_sub3_dim/P"/>
</dbReference>
<evidence type="ECO:0000256" key="1">
    <source>
        <dbReference type="ARBA" id="ARBA00000085"/>
    </source>
</evidence>
<keyword evidence="4" id="KW-0597">Phosphoprotein</keyword>
<dbReference type="EC" id="2.7.13.3" evidence="3"/>
<dbReference type="Gene3D" id="3.30.450.20">
    <property type="entry name" value="PAS domain"/>
    <property type="match status" value="1"/>
</dbReference>
<dbReference type="PROSITE" id="PS50885">
    <property type="entry name" value="HAMP"/>
    <property type="match status" value="1"/>
</dbReference>
<keyword evidence="10" id="KW-0472">Membrane</keyword>
<feature type="transmembrane region" description="Helical" evidence="10">
    <location>
        <begin position="33"/>
        <end position="57"/>
    </location>
</feature>
<evidence type="ECO:0000256" key="8">
    <source>
        <dbReference type="ARBA" id="ARBA00022840"/>
    </source>
</evidence>
<keyword evidence="5" id="KW-0808">Transferase</keyword>
<evidence type="ECO:0000313" key="13">
    <source>
        <dbReference type="EMBL" id="RJF81334.1"/>
    </source>
</evidence>
<dbReference type="InterPro" id="IPR036890">
    <property type="entry name" value="HATPase_C_sf"/>
</dbReference>
<evidence type="ECO:0000259" key="12">
    <source>
        <dbReference type="PROSITE" id="PS50885"/>
    </source>
</evidence>
<reference evidence="13 14" key="1">
    <citation type="submission" date="2018-09" db="EMBL/GenBank/DDBJ databases">
        <authorList>
            <person name="Zhu H."/>
        </authorList>
    </citation>
    <scope>NUCLEOTIDE SEQUENCE [LARGE SCALE GENOMIC DNA]</scope>
    <source>
        <strain evidence="13 14">K2W22B-5</strain>
    </source>
</reference>
<dbReference type="RefSeq" id="WP_119831423.1">
    <property type="nucleotide sequence ID" value="NZ_QYUL01000002.1"/>
</dbReference>
<feature type="domain" description="Histidine kinase" evidence="11">
    <location>
        <begin position="436"/>
        <end position="628"/>
    </location>
</feature>
<dbReference type="GO" id="GO:0016020">
    <property type="term" value="C:membrane"/>
    <property type="evidence" value="ECO:0007669"/>
    <property type="project" value="UniProtKB-SubCell"/>
</dbReference>
<keyword evidence="9" id="KW-0902">Two-component regulatory system</keyword>
<keyword evidence="10" id="KW-0812">Transmembrane</keyword>
<gene>
    <name evidence="13" type="ORF">D3877_14230</name>
</gene>
<evidence type="ECO:0000256" key="7">
    <source>
        <dbReference type="ARBA" id="ARBA00022777"/>
    </source>
</evidence>
<protein>
    <recommendedName>
        <fullName evidence="3">histidine kinase</fullName>
        <ecNumber evidence="3">2.7.13.3</ecNumber>
    </recommendedName>
</protein>
<dbReference type="InterPro" id="IPR003594">
    <property type="entry name" value="HATPase_dom"/>
</dbReference>
<keyword evidence="6" id="KW-0547">Nucleotide-binding</keyword>
<dbReference type="AlphaFoldDB" id="A0A418VW16"/>
<keyword evidence="14" id="KW-1185">Reference proteome</keyword>
<dbReference type="PROSITE" id="PS50109">
    <property type="entry name" value="HIS_KIN"/>
    <property type="match status" value="1"/>
</dbReference>
<comment type="subcellular location">
    <subcellularLocation>
        <location evidence="2">Membrane</location>
    </subcellularLocation>
</comment>
<evidence type="ECO:0000256" key="3">
    <source>
        <dbReference type="ARBA" id="ARBA00012438"/>
    </source>
</evidence>